<dbReference type="AlphaFoldDB" id="A0AAV2R7F0"/>
<accession>A0AAV2R7F0</accession>
<proteinExistence type="predicted"/>
<gene>
    <name evidence="2" type="ORF">MNOR_LOCUS20851</name>
</gene>
<organism evidence="2 3">
    <name type="scientific">Meganyctiphanes norvegica</name>
    <name type="common">Northern krill</name>
    <name type="synonym">Thysanopoda norvegica</name>
    <dbReference type="NCBI Taxonomy" id="48144"/>
    <lineage>
        <taxon>Eukaryota</taxon>
        <taxon>Metazoa</taxon>
        <taxon>Ecdysozoa</taxon>
        <taxon>Arthropoda</taxon>
        <taxon>Crustacea</taxon>
        <taxon>Multicrustacea</taxon>
        <taxon>Malacostraca</taxon>
        <taxon>Eumalacostraca</taxon>
        <taxon>Eucarida</taxon>
        <taxon>Euphausiacea</taxon>
        <taxon>Euphausiidae</taxon>
        <taxon>Meganyctiphanes</taxon>
    </lineage>
</organism>
<evidence type="ECO:0000256" key="1">
    <source>
        <dbReference type="SAM" id="MobiDB-lite"/>
    </source>
</evidence>
<name>A0AAV2R7F0_MEGNR</name>
<reference evidence="2 3" key="1">
    <citation type="submission" date="2024-05" db="EMBL/GenBank/DDBJ databases">
        <authorList>
            <person name="Wallberg A."/>
        </authorList>
    </citation>
    <scope>NUCLEOTIDE SEQUENCE [LARGE SCALE GENOMIC DNA]</scope>
</reference>
<feature type="compositionally biased region" description="Basic residues" evidence="1">
    <location>
        <begin position="185"/>
        <end position="198"/>
    </location>
</feature>
<evidence type="ECO:0000313" key="2">
    <source>
        <dbReference type="EMBL" id="CAL4115993.1"/>
    </source>
</evidence>
<dbReference type="EMBL" id="CAXKWB010016345">
    <property type="protein sequence ID" value="CAL4115993.1"/>
    <property type="molecule type" value="Genomic_DNA"/>
</dbReference>
<dbReference type="Proteomes" id="UP001497623">
    <property type="component" value="Unassembled WGS sequence"/>
</dbReference>
<comment type="caution">
    <text evidence="2">The sequence shown here is derived from an EMBL/GenBank/DDBJ whole genome shotgun (WGS) entry which is preliminary data.</text>
</comment>
<sequence length="198" mass="22430">LRIRRRGDIRVMCRIRRHSVPQCPVMRGASPLTPLLLALAVTAQPLQDEVVTALDSSQTSAMSTTQIGSPLMFQASLVSSPISDDDEQAGVIRKKRGYVSRDSPYCRGPNCRRYNRRRQPWRPTYLLTQQEKNMPINKGYRSRKRNNGAPAEEVYVPKRSDSDTDLNPDPTYKPIMYIADPKPISHPKKSKGAIRRIA</sequence>
<keyword evidence="3" id="KW-1185">Reference proteome</keyword>
<protein>
    <submittedName>
        <fullName evidence="2">Uncharacterized protein</fullName>
    </submittedName>
</protein>
<feature type="region of interest" description="Disordered" evidence="1">
    <location>
        <begin position="132"/>
        <end position="198"/>
    </location>
</feature>
<feature type="non-terminal residue" evidence="2">
    <location>
        <position position="1"/>
    </location>
</feature>
<evidence type="ECO:0000313" key="3">
    <source>
        <dbReference type="Proteomes" id="UP001497623"/>
    </source>
</evidence>